<dbReference type="EMBL" id="JAPZBT010000003">
    <property type="protein sequence ID" value="KAJ5365072.1"/>
    <property type="molecule type" value="Genomic_DNA"/>
</dbReference>
<dbReference type="RefSeq" id="XP_056576539.1">
    <property type="nucleotide sequence ID" value="XM_056725688.1"/>
</dbReference>
<dbReference type="InterPro" id="IPR002110">
    <property type="entry name" value="Ankyrin_rpt"/>
</dbReference>
<reference evidence="1" key="1">
    <citation type="submission" date="2022-12" db="EMBL/GenBank/DDBJ databases">
        <authorList>
            <person name="Petersen C."/>
        </authorList>
    </citation>
    <scope>NUCLEOTIDE SEQUENCE</scope>
    <source>
        <strain evidence="1">IBT 3081</strain>
    </source>
</reference>
<name>A0A9W9RRS3_9EURO</name>
<comment type="caution">
    <text evidence="1">The sequence shown here is derived from an EMBL/GenBank/DDBJ whole genome shotgun (WGS) entry which is preliminary data.</text>
</comment>
<dbReference type="Gene3D" id="1.25.40.20">
    <property type="entry name" value="Ankyrin repeat-containing domain"/>
    <property type="match status" value="1"/>
</dbReference>
<gene>
    <name evidence="1" type="ORF">N7517_007958</name>
</gene>
<evidence type="ECO:0000313" key="2">
    <source>
        <dbReference type="Proteomes" id="UP001147752"/>
    </source>
</evidence>
<organism evidence="1 2">
    <name type="scientific">Penicillium concentricum</name>
    <dbReference type="NCBI Taxonomy" id="293559"/>
    <lineage>
        <taxon>Eukaryota</taxon>
        <taxon>Fungi</taxon>
        <taxon>Dikarya</taxon>
        <taxon>Ascomycota</taxon>
        <taxon>Pezizomycotina</taxon>
        <taxon>Eurotiomycetes</taxon>
        <taxon>Eurotiomycetidae</taxon>
        <taxon>Eurotiales</taxon>
        <taxon>Aspergillaceae</taxon>
        <taxon>Penicillium</taxon>
    </lineage>
</organism>
<sequence length="86" mass="9740">MVRFLLENGVVTETQPPDSSYLTWAAHQRDPEIVKLLLAHRANLLTEEPPGIDVLPLVNAVTFENYPVARLLRGSIYLEEIMKLRG</sequence>
<dbReference type="OrthoDB" id="341259at2759"/>
<proteinExistence type="predicted"/>
<dbReference type="AlphaFoldDB" id="A0A9W9RRS3"/>
<dbReference type="Pfam" id="PF00023">
    <property type="entry name" value="Ank"/>
    <property type="match status" value="1"/>
</dbReference>
<dbReference type="GeneID" id="81464871"/>
<evidence type="ECO:0000313" key="1">
    <source>
        <dbReference type="EMBL" id="KAJ5365072.1"/>
    </source>
</evidence>
<keyword evidence="2" id="KW-1185">Reference proteome</keyword>
<reference evidence="1" key="2">
    <citation type="journal article" date="2023" name="IMA Fungus">
        <title>Comparative genomic study of the Penicillium genus elucidates a diverse pangenome and 15 lateral gene transfer events.</title>
        <authorList>
            <person name="Petersen C."/>
            <person name="Sorensen T."/>
            <person name="Nielsen M.R."/>
            <person name="Sondergaard T.E."/>
            <person name="Sorensen J.L."/>
            <person name="Fitzpatrick D.A."/>
            <person name="Frisvad J.C."/>
            <person name="Nielsen K.L."/>
        </authorList>
    </citation>
    <scope>NUCLEOTIDE SEQUENCE</scope>
    <source>
        <strain evidence="1">IBT 3081</strain>
    </source>
</reference>
<dbReference type="InterPro" id="IPR036770">
    <property type="entry name" value="Ankyrin_rpt-contain_sf"/>
</dbReference>
<dbReference type="Proteomes" id="UP001147752">
    <property type="component" value="Unassembled WGS sequence"/>
</dbReference>
<accession>A0A9W9RRS3</accession>
<dbReference type="SUPFAM" id="SSF48403">
    <property type="entry name" value="Ankyrin repeat"/>
    <property type="match status" value="1"/>
</dbReference>
<protein>
    <submittedName>
        <fullName evidence="1">Uncharacterized protein</fullName>
    </submittedName>
</protein>